<dbReference type="Proteomes" id="UP000885826">
    <property type="component" value="Unassembled WGS sequence"/>
</dbReference>
<comment type="caution">
    <text evidence="1">The sequence shown here is derived from an EMBL/GenBank/DDBJ whole genome shotgun (WGS) entry which is preliminary data.</text>
</comment>
<dbReference type="AlphaFoldDB" id="A0A9C9EMS9"/>
<sequence length="442" mass="50935">MNKGEILPATPIDDPAQKDRLLALKKLSHSKIEPATIKRAIRKECHGPWIEKALDVWQIEAYDSACLYFWNRAMADLRTKVMAYGKEHLEAIIKKEIHDERDLINILDDKNLIDHCFELGIISEEAWFFLHKAREIRNHYSLAHQFDALLDPIEALNIIKNCIKYVLAHQVPSPGINLKNLLKKLQTEDVSSSISEFEATYREQSSKIVNITLNRLFDDFIKEKSNHIYINNILTLAPVLWELADSSTKSRIGRVIAKLRTEADSMANKQALIFIKKVDGFKFVPESIRVAIFTSAAEKLYEACQGIDNFHNEPRYAKELYELGDVIPSSAIDQCTRAVFLSYIGNQYGCSWGAEYYNKQMIKSWNSQNISSLMDALDNDLIIIGRLDSEGPASRFKNVLHMIIDVPRDKRIDKKIDMYEKMNTKALAKHFFNKYTSKFKKR</sequence>
<name>A0A9C9EMS9_UNCW3</name>
<proteinExistence type="predicted"/>
<reference evidence="1" key="1">
    <citation type="journal article" date="2020" name="mSystems">
        <title>Genome- and Community-Level Interaction Insights into Carbon Utilization and Element Cycling Functions of Hydrothermarchaeota in Hydrothermal Sediment.</title>
        <authorList>
            <person name="Zhou Z."/>
            <person name="Liu Y."/>
            <person name="Xu W."/>
            <person name="Pan J."/>
            <person name="Luo Z.H."/>
            <person name="Li M."/>
        </authorList>
    </citation>
    <scope>NUCLEOTIDE SEQUENCE</scope>
    <source>
        <strain evidence="1">HyVt-388</strain>
    </source>
</reference>
<evidence type="ECO:0000313" key="1">
    <source>
        <dbReference type="EMBL" id="HEC78692.1"/>
    </source>
</evidence>
<gene>
    <name evidence="1" type="ORF">ENI34_06070</name>
</gene>
<accession>A0A9C9EMS9</accession>
<organism evidence="1 2">
    <name type="scientific">candidate division WOR-3 bacterium</name>
    <dbReference type="NCBI Taxonomy" id="2052148"/>
    <lineage>
        <taxon>Bacteria</taxon>
        <taxon>Bacteria division WOR-3</taxon>
    </lineage>
</organism>
<evidence type="ECO:0000313" key="2">
    <source>
        <dbReference type="Proteomes" id="UP000885826"/>
    </source>
</evidence>
<protein>
    <submittedName>
        <fullName evidence="1">Uncharacterized protein</fullName>
    </submittedName>
</protein>
<dbReference type="EMBL" id="DRIG01000064">
    <property type="protein sequence ID" value="HEC78692.1"/>
    <property type="molecule type" value="Genomic_DNA"/>
</dbReference>